<proteinExistence type="predicted"/>
<organism evidence="1 2">
    <name type="scientific">Neophaeococcomyces mojaviensis</name>
    <dbReference type="NCBI Taxonomy" id="3383035"/>
    <lineage>
        <taxon>Eukaryota</taxon>
        <taxon>Fungi</taxon>
        <taxon>Dikarya</taxon>
        <taxon>Ascomycota</taxon>
        <taxon>Pezizomycotina</taxon>
        <taxon>Eurotiomycetes</taxon>
        <taxon>Chaetothyriomycetidae</taxon>
        <taxon>Chaetothyriales</taxon>
        <taxon>Chaetothyriales incertae sedis</taxon>
        <taxon>Neophaeococcomyces</taxon>
    </lineage>
</organism>
<evidence type="ECO:0000313" key="1">
    <source>
        <dbReference type="EMBL" id="KAJ9656915.1"/>
    </source>
</evidence>
<dbReference type="EMBL" id="JAPDRQ010000071">
    <property type="protein sequence ID" value="KAJ9656915.1"/>
    <property type="molecule type" value="Genomic_DNA"/>
</dbReference>
<keyword evidence="2" id="KW-1185">Reference proteome</keyword>
<keyword evidence="1" id="KW-0436">Ligase</keyword>
<sequence length="1160" mass="128135">MAASARCLRQVSSALLREARPAIARPTARAFTSHITQQNNHLLAPRTPYWLQTRKFTRSIRRYAAVQEAPRPEAYLESGVIEAGKNLVDVKKVLVIGSGGLSIGQAGEFDYSGSQALKALKEANVRSVLINPNIATIQTDHKLADEVYYLPVTPEYVTYVIEREKPDGIMLAFGGQTALNLGVKMQRMGIFERYGVKVLGTSVRTLEVSEDRDLFAKALKQIDIPIAESIAVETVEEALKAAETVGYPIIVRSAYALGGLGSGFANNPEELSNLSSRSLSLAPQILVEKSLKGWKEVEYEVVRDAENNCITVCNMENFDPLGIHTGDSIVVSPSQTLSDEEYHMLRTAAIKIVRHLGVVGECNVQYALQPDGLDYRVIEVNARLSRSSALASKATGYPLAYTAAKIGLGHSLPELPNAVTKTTTANFEPSLDYIVTKIPRWDLSKFQHVKRDIGSAMKSVGEVMAIGRTFEESFQKAIRQVDPRYVGFQGDKFDDLDEVLKNPTDRRWLAVGQAMIHEGYTVDKIHNLSKIDKWFLHKLQNLVDTINEIKAIGSLSGIKQELMHKAKKQGFSDKQIGMYCGASETDVRKRRQQFGIRPWVKKIDTLAAEFPADTNYLYTTYNASSHDVTFDDHGTIILGSGVYRIGSSVEFDWCAVNATLSLKNMGKKTVMINTYSTDFDVADKLYFEELSYERVMDIYELEAANGVVVSVGGQLPQNIALRLQEEGECNVLGTDPKDIDKAEDRHKFSSILDSIGVDQPAWKELSTPEEAEHFADEVGYPVLVRPSYVLSGAAMSVIYSKDELRDKLMNAASVSPDHPVVLTKFIEGAQEIDIDAVASEGKLILHAVSEHVEAAGVHSGDATLILPPANLDDAVMARLKEIAEKVAQAWSITGPFNMQVIKADSPDGSEPALKVIECNLRASRSFPFASKVLGTNFIDAATRALAKTNVPAPQDLMAEKRDYVATKVPQFSWTRLAGADPYLGVEMSSTGEIACFGKDVIEAYWASLQSTMNFRMPEPGEGILLGGSTELPELPKIVEYLRPLEYKFYAANDAVKQHLEKSGAKVEVLEFPVEDKNALRKVFSKYNIKGVFNIAKTRGKTLLDEDYVMRRNAVDFGVPLFMEPKTALLFAQCMNAKLPRAEGVPPEVRSWSDFTGMRMM</sequence>
<evidence type="ECO:0000313" key="2">
    <source>
        <dbReference type="Proteomes" id="UP001172386"/>
    </source>
</evidence>
<protein>
    <submittedName>
        <fullName evidence="1">Carbamoyl-phosphate synthase (Glutamine-hydrolyzing) cpa2</fullName>
        <ecNumber evidence="1">6.3.5.5</ecNumber>
    </submittedName>
</protein>
<reference evidence="1" key="1">
    <citation type="submission" date="2022-10" db="EMBL/GenBank/DDBJ databases">
        <title>Culturing micro-colonial fungi from biological soil crusts in the Mojave desert and describing Neophaeococcomyces mojavensis, and introducing the new genera and species Taxawa tesnikishii.</title>
        <authorList>
            <person name="Kurbessoian T."/>
            <person name="Stajich J.E."/>
        </authorList>
    </citation>
    <scope>NUCLEOTIDE SEQUENCE</scope>
    <source>
        <strain evidence="1">JES_112</strain>
    </source>
</reference>
<comment type="caution">
    <text evidence="1">The sequence shown here is derived from an EMBL/GenBank/DDBJ whole genome shotgun (WGS) entry which is preliminary data.</text>
</comment>
<dbReference type="Proteomes" id="UP001172386">
    <property type="component" value="Unassembled WGS sequence"/>
</dbReference>
<accession>A0ACC3A7Z0</accession>
<dbReference type="EC" id="6.3.5.5" evidence="1"/>
<name>A0ACC3A7Z0_9EURO</name>
<gene>
    <name evidence="1" type="primary">CPA2_1</name>
    <name evidence="1" type="ORF">H2198_004668</name>
</gene>